<keyword evidence="1 5" id="KW-0489">Methyltransferase</keyword>
<dbReference type="RefSeq" id="WP_089323434.1">
    <property type="nucleotide sequence ID" value="NZ_FZOB01000011.1"/>
</dbReference>
<dbReference type="PROSITE" id="PS00092">
    <property type="entry name" value="N6_MTASE"/>
    <property type="match status" value="1"/>
</dbReference>
<dbReference type="PROSITE" id="PS01261">
    <property type="entry name" value="UPF0020"/>
    <property type="match status" value="1"/>
</dbReference>
<dbReference type="PROSITE" id="PS51165">
    <property type="entry name" value="THUMP"/>
    <property type="match status" value="1"/>
</dbReference>
<feature type="domain" description="THUMP" evidence="4">
    <location>
        <begin position="47"/>
        <end position="155"/>
    </location>
</feature>
<dbReference type="InterPro" id="IPR029063">
    <property type="entry name" value="SAM-dependent_MTases_sf"/>
</dbReference>
<dbReference type="Gene3D" id="3.40.50.150">
    <property type="entry name" value="Vaccinia Virus protein VP39"/>
    <property type="match status" value="1"/>
</dbReference>
<sequence length="365" mass="41280">MENKTVLKLFAVSQPGIEEITLSELENIGIKGEVVPGGVEFRGGLRELYLSNLCLRTANRVLVRVASFRVKTFAELVKRIARYPWDIYFPYFQKVKIRVTCKKSKLYHSDAVAERVLKGINNRLKHTIEKAKFEDEGTSLIVKIENDFCTVSINSSGKPLYKRGYRVVETQAPLRENLAAAIVLASGWDRKIPLVDPFCGSGTIPIEAAMIAGNIPPGIKRKFAFMKWKNFDETLFYSVKTELESRIKTEIPSIFGFDISENAIRASVENMKFFNLSIKFRKASLPENGLPEIAYVVTNPPYGKRIVADTFSVYRRFGEWLRKSFPAVKVAFLSPDKKLARVTGLKCRKVLTFSNGGIRVSLYRG</sequence>
<dbReference type="OrthoDB" id="9809404at2"/>
<dbReference type="GO" id="GO:0008990">
    <property type="term" value="F:rRNA (guanine-N2-)-methyltransferase activity"/>
    <property type="evidence" value="ECO:0007669"/>
    <property type="project" value="TreeGrafter"/>
</dbReference>
<dbReference type="SUPFAM" id="SSF53335">
    <property type="entry name" value="S-adenosyl-L-methionine-dependent methyltransferases"/>
    <property type="match status" value="1"/>
</dbReference>
<proteinExistence type="predicted"/>
<evidence type="ECO:0000256" key="3">
    <source>
        <dbReference type="PROSITE-ProRule" id="PRU00529"/>
    </source>
</evidence>
<dbReference type="EMBL" id="FZOB01000011">
    <property type="protein sequence ID" value="SNR85683.1"/>
    <property type="molecule type" value="Genomic_DNA"/>
</dbReference>
<keyword evidence="6" id="KW-1185">Reference proteome</keyword>
<dbReference type="InterPro" id="IPR000241">
    <property type="entry name" value="RlmKL-like_Mtase"/>
</dbReference>
<keyword evidence="3" id="KW-0694">RNA-binding</keyword>
<dbReference type="InterPro" id="IPR002052">
    <property type="entry name" value="DNA_methylase_N6_adenine_CS"/>
</dbReference>
<dbReference type="Pfam" id="PF22020">
    <property type="entry name" value="RlmL_1st"/>
    <property type="match status" value="1"/>
</dbReference>
<dbReference type="GO" id="GO:0070043">
    <property type="term" value="F:rRNA (guanine-N7-)-methyltransferase activity"/>
    <property type="evidence" value="ECO:0007669"/>
    <property type="project" value="TreeGrafter"/>
</dbReference>
<accession>A0A238ZSN2</accession>
<evidence type="ECO:0000313" key="6">
    <source>
        <dbReference type="Proteomes" id="UP000198405"/>
    </source>
</evidence>
<dbReference type="Pfam" id="PF01170">
    <property type="entry name" value="UPF0020"/>
    <property type="match status" value="1"/>
</dbReference>
<dbReference type="AlphaFoldDB" id="A0A238ZSN2"/>
<keyword evidence="2" id="KW-0808">Transferase</keyword>
<dbReference type="GO" id="GO:0003723">
    <property type="term" value="F:RNA binding"/>
    <property type="evidence" value="ECO:0007669"/>
    <property type="project" value="UniProtKB-UniRule"/>
</dbReference>
<evidence type="ECO:0000256" key="2">
    <source>
        <dbReference type="ARBA" id="ARBA00022679"/>
    </source>
</evidence>
<dbReference type="Pfam" id="PF02926">
    <property type="entry name" value="THUMP"/>
    <property type="match status" value="1"/>
</dbReference>
<dbReference type="PANTHER" id="PTHR47313">
    <property type="entry name" value="RIBOSOMAL RNA LARGE SUBUNIT METHYLTRANSFERASE K/L"/>
    <property type="match status" value="1"/>
</dbReference>
<dbReference type="Gene3D" id="3.30.2130.30">
    <property type="match status" value="1"/>
</dbReference>
<evidence type="ECO:0000313" key="5">
    <source>
        <dbReference type="EMBL" id="SNR85683.1"/>
    </source>
</evidence>
<dbReference type="InterPro" id="IPR054170">
    <property type="entry name" value="RlmL_1st"/>
</dbReference>
<evidence type="ECO:0000256" key="1">
    <source>
        <dbReference type="ARBA" id="ARBA00022603"/>
    </source>
</evidence>
<protein>
    <submittedName>
        <fullName evidence="5">Putative N6-adenine-specific DNA methylase</fullName>
    </submittedName>
</protein>
<name>A0A238ZSN2_9BACT</name>
<dbReference type="CDD" id="cd11715">
    <property type="entry name" value="THUMP_AdoMetMT"/>
    <property type="match status" value="1"/>
</dbReference>
<reference evidence="6" key="1">
    <citation type="submission" date="2017-06" db="EMBL/GenBank/DDBJ databases">
        <authorList>
            <person name="Varghese N."/>
            <person name="Submissions S."/>
        </authorList>
    </citation>
    <scope>NUCLEOTIDE SEQUENCE [LARGE SCALE GENOMIC DNA]</scope>
    <source>
        <strain evidence="6">DSM 15668</strain>
    </source>
</reference>
<evidence type="ECO:0000259" key="4">
    <source>
        <dbReference type="PROSITE" id="PS51165"/>
    </source>
</evidence>
<organism evidence="5 6">
    <name type="scientific">Desulfurobacterium atlanticum</name>
    <dbReference type="NCBI Taxonomy" id="240169"/>
    <lineage>
        <taxon>Bacteria</taxon>
        <taxon>Pseudomonadati</taxon>
        <taxon>Aquificota</taxon>
        <taxon>Aquificia</taxon>
        <taxon>Desulfurobacteriales</taxon>
        <taxon>Desulfurobacteriaceae</taxon>
        <taxon>Desulfurobacterium</taxon>
    </lineage>
</organism>
<dbReference type="InterPro" id="IPR053943">
    <property type="entry name" value="RlmKL-like_Mtase_CS"/>
</dbReference>
<gene>
    <name evidence="5" type="ORF">SAMN06265340_1115</name>
</gene>
<dbReference type="PANTHER" id="PTHR47313:SF1">
    <property type="entry name" value="RIBOSOMAL RNA LARGE SUBUNIT METHYLTRANSFERASE K_L"/>
    <property type="match status" value="1"/>
</dbReference>
<dbReference type="Proteomes" id="UP000198405">
    <property type="component" value="Unassembled WGS sequence"/>
</dbReference>
<dbReference type="InterPro" id="IPR004114">
    <property type="entry name" value="THUMP_dom"/>
</dbReference>